<dbReference type="Proteomes" id="UP000026960">
    <property type="component" value="Chromosome 10"/>
</dbReference>
<dbReference type="PANTHER" id="PTHR11969:SF60">
    <property type="entry name" value="HELIX-LOOP-HELIX DNA-BINDING DOMAIN CONTAINING PROTEIN, EXPRESSED"/>
    <property type="match status" value="1"/>
</dbReference>
<dbReference type="SUPFAM" id="SSF47459">
    <property type="entry name" value="HLH, helix-loop-helix DNA-binding domain"/>
    <property type="match status" value="1"/>
</dbReference>
<dbReference type="Pfam" id="PF00010">
    <property type="entry name" value="HLH"/>
    <property type="match status" value="1"/>
</dbReference>
<comment type="similarity">
    <text evidence="2">Belongs to the bHLH protein family.</text>
</comment>
<keyword evidence="9" id="KW-1185">Reference proteome</keyword>
<organism evidence="8">
    <name type="scientific">Oryza barthii</name>
    <dbReference type="NCBI Taxonomy" id="65489"/>
    <lineage>
        <taxon>Eukaryota</taxon>
        <taxon>Viridiplantae</taxon>
        <taxon>Streptophyta</taxon>
        <taxon>Embryophyta</taxon>
        <taxon>Tracheophyta</taxon>
        <taxon>Spermatophyta</taxon>
        <taxon>Magnoliopsida</taxon>
        <taxon>Liliopsida</taxon>
        <taxon>Poales</taxon>
        <taxon>Poaceae</taxon>
        <taxon>BOP clade</taxon>
        <taxon>Oryzoideae</taxon>
        <taxon>Oryzeae</taxon>
        <taxon>Oryzinae</taxon>
        <taxon>Oryza</taxon>
    </lineage>
</organism>
<keyword evidence="4" id="KW-0238">DNA-binding</keyword>
<dbReference type="GO" id="GO:0046983">
    <property type="term" value="F:protein dimerization activity"/>
    <property type="evidence" value="ECO:0007669"/>
    <property type="project" value="InterPro"/>
</dbReference>
<feature type="domain" description="BHLH" evidence="7">
    <location>
        <begin position="173"/>
        <end position="224"/>
    </location>
</feature>
<dbReference type="Gene3D" id="4.10.280.10">
    <property type="entry name" value="Helix-loop-helix DNA-binding domain"/>
    <property type="match status" value="1"/>
</dbReference>
<dbReference type="GO" id="GO:0000978">
    <property type="term" value="F:RNA polymerase II cis-regulatory region sequence-specific DNA binding"/>
    <property type="evidence" value="ECO:0007669"/>
    <property type="project" value="TreeGrafter"/>
</dbReference>
<dbReference type="PROSITE" id="PS50888">
    <property type="entry name" value="BHLH"/>
    <property type="match status" value="1"/>
</dbReference>
<comment type="subcellular location">
    <subcellularLocation>
        <location evidence="1">Nucleus</location>
    </subcellularLocation>
</comment>
<dbReference type="InterPro" id="IPR036638">
    <property type="entry name" value="HLH_DNA-bd_sf"/>
</dbReference>
<evidence type="ECO:0000256" key="6">
    <source>
        <dbReference type="ARBA" id="ARBA00023242"/>
    </source>
</evidence>
<evidence type="ECO:0000313" key="9">
    <source>
        <dbReference type="Proteomes" id="UP000026960"/>
    </source>
</evidence>
<evidence type="ECO:0000256" key="2">
    <source>
        <dbReference type="ARBA" id="ARBA00005510"/>
    </source>
</evidence>
<evidence type="ECO:0000256" key="1">
    <source>
        <dbReference type="ARBA" id="ARBA00004123"/>
    </source>
</evidence>
<keyword evidence="3" id="KW-0805">Transcription regulation</keyword>
<proteinExistence type="inferred from homology"/>
<evidence type="ECO:0000256" key="5">
    <source>
        <dbReference type="ARBA" id="ARBA00023163"/>
    </source>
</evidence>
<accession>A0A0D3HD21</accession>
<dbReference type="HOGENOM" id="CLU_044652_1_0_1"/>
<dbReference type="SMART" id="SM00353">
    <property type="entry name" value="HLH"/>
    <property type="match status" value="1"/>
</dbReference>
<dbReference type="GO" id="GO:0000981">
    <property type="term" value="F:DNA-binding transcription factor activity, RNA polymerase II-specific"/>
    <property type="evidence" value="ECO:0007669"/>
    <property type="project" value="TreeGrafter"/>
</dbReference>
<dbReference type="AlphaFoldDB" id="A0A0D3HD21"/>
<sequence length="393" mass="41188">MALEAVVYSHGGHFGGYGGGLMGGAPAAPWDVFAAAAAGGGGSWDDPGLFAAEASLDVIQGVDEWEVDQDQHASSSSKVAARPPAVLLSRGDLFGRRRCAMEGGGGGGGGGGWSSPFSGFEGVMDLDGGNWDAAACSSMLLHGFQEIEIPAAAAGKRKRRRAKAAKNREEIESQRMTHIAVERNRRRQMNEYLAVLRSLMPPSYAQRGDQASIVGGAINYVRELEQLLQTLEARRTIKDHIDGGAGESPSPFAGFFAFPQYSTATSGHGGGGDAHSRIVVKPAETTTTAAGGGAGAAIADIEASMVEGHASVKVQARRRPRQLLKLVAGLHQLGLTTLHLNVTTVAAMAMYSFSLKVEDGCKLGSVEEIATAVHEILERMQEEQAFADAKTSL</sequence>
<protein>
    <recommendedName>
        <fullName evidence="7">BHLH domain-containing protein</fullName>
    </recommendedName>
</protein>
<dbReference type="InterPro" id="IPR011598">
    <property type="entry name" value="bHLH_dom"/>
</dbReference>
<evidence type="ECO:0000259" key="7">
    <source>
        <dbReference type="PROSITE" id="PS50888"/>
    </source>
</evidence>
<name>A0A0D3HD21_9ORYZ</name>
<evidence type="ECO:0000256" key="3">
    <source>
        <dbReference type="ARBA" id="ARBA00023015"/>
    </source>
</evidence>
<dbReference type="eggNOG" id="ENOG502QSWD">
    <property type="taxonomic scope" value="Eukaryota"/>
</dbReference>
<dbReference type="EnsemblPlants" id="OBART10G08120.1">
    <property type="protein sequence ID" value="OBART10G08120.1"/>
    <property type="gene ID" value="OBART10G08120"/>
</dbReference>
<keyword evidence="6" id="KW-0539">Nucleus</keyword>
<keyword evidence="5" id="KW-0804">Transcription</keyword>
<evidence type="ECO:0000256" key="4">
    <source>
        <dbReference type="ARBA" id="ARBA00023125"/>
    </source>
</evidence>
<dbReference type="Gramene" id="OBART10G08120.1">
    <property type="protein sequence ID" value="OBART10G08120.1"/>
    <property type="gene ID" value="OBART10G08120"/>
</dbReference>
<reference evidence="8" key="1">
    <citation type="journal article" date="2009" name="Rice">
        <title>De Novo Next Generation Sequencing of Plant Genomes.</title>
        <authorList>
            <person name="Rounsley S."/>
            <person name="Marri P.R."/>
            <person name="Yu Y."/>
            <person name="He R."/>
            <person name="Sisneros N."/>
            <person name="Goicoechea J.L."/>
            <person name="Lee S.J."/>
            <person name="Angelova A."/>
            <person name="Kudrna D."/>
            <person name="Luo M."/>
            <person name="Affourtit J."/>
            <person name="Desany B."/>
            <person name="Knight J."/>
            <person name="Niazi F."/>
            <person name="Egholm M."/>
            <person name="Wing R.A."/>
        </authorList>
    </citation>
    <scope>NUCLEOTIDE SEQUENCE [LARGE SCALE GENOMIC DNA]</scope>
    <source>
        <strain evidence="8">cv. IRGC 105608</strain>
    </source>
</reference>
<dbReference type="PaxDb" id="65489-OBART10G08120.1"/>
<dbReference type="GO" id="GO:0005634">
    <property type="term" value="C:nucleus"/>
    <property type="evidence" value="ECO:0007669"/>
    <property type="project" value="UniProtKB-SubCell"/>
</dbReference>
<dbReference type="PANTHER" id="PTHR11969">
    <property type="entry name" value="MAX DIMERIZATION, MAD"/>
    <property type="match status" value="1"/>
</dbReference>
<evidence type="ECO:0000313" key="8">
    <source>
        <dbReference type="EnsemblPlants" id="OBART10G08120.1"/>
    </source>
</evidence>
<dbReference type="STRING" id="65489.A0A0D3HD21"/>
<reference evidence="8" key="2">
    <citation type="submission" date="2015-03" db="UniProtKB">
        <authorList>
            <consortium name="EnsemblPlants"/>
        </authorList>
    </citation>
    <scope>IDENTIFICATION</scope>
</reference>
<dbReference type="CDD" id="cd11448">
    <property type="entry name" value="bHLH_AtFAMA_like"/>
    <property type="match status" value="1"/>
</dbReference>